<protein>
    <submittedName>
        <fullName evidence="1">Uncharacterized protein</fullName>
    </submittedName>
</protein>
<dbReference type="AlphaFoldDB" id="A0A2P2JFE7"/>
<accession>A0A2P2JFE7</accession>
<proteinExistence type="predicted"/>
<organism evidence="1">
    <name type="scientific">Rhizophora mucronata</name>
    <name type="common">Asiatic mangrove</name>
    <dbReference type="NCBI Taxonomy" id="61149"/>
    <lineage>
        <taxon>Eukaryota</taxon>
        <taxon>Viridiplantae</taxon>
        <taxon>Streptophyta</taxon>
        <taxon>Embryophyta</taxon>
        <taxon>Tracheophyta</taxon>
        <taxon>Spermatophyta</taxon>
        <taxon>Magnoliopsida</taxon>
        <taxon>eudicotyledons</taxon>
        <taxon>Gunneridae</taxon>
        <taxon>Pentapetalae</taxon>
        <taxon>rosids</taxon>
        <taxon>fabids</taxon>
        <taxon>Malpighiales</taxon>
        <taxon>Rhizophoraceae</taxon>
        <taxon>Rhizophora</taxon>
    </lineage>
</organism>
<name>A0A2P2JFE7_RHIMU</name>
<reference evidence="1" key="1">
    <citation type="submission" date="2018-02" db="EMBL/GenBank/DDBJ databases">
        <title>Rhizophora mucronata_Transcriptome.</title>
        <authorList>
            <person name="Meera S.P."/>
            <person name="Sreeshan A."/>
            <person name="Augustine A."/>
        </authorList>
    </citation>
    <scope>NUCLEOTIDE SEQUENCE</scope>
    <source>
        <tissue evidence="1">Leaf</tissue>
    </source>
</reference>
<sequence length="35" mass="4223">MTIYINQGPFLFTLRNARINTNVPLFILYINKFLY</sequence>
<evidence type="ECO:0000313" key="1">
    <source>
        <dbReference type="EMBL" id="MBW92182.1"/>
    </source>
</evidence>
<dbReference type="EMBL" id="GGEC01011699">
    <property type="protein sequence ID" value="MBW92182.1"/>
    <property type="molecule type" value="Transcribed_RNA"/>
</dbReference>